<dbReference type="InterPro" id="IPR036921">
    <property type="entry name" value="PurM-like_N_sf"/>
</dbReference>
<dbReference type="Proteomes" id="UP000295783">
    <property type="component" value="Unassembled WGS sequence"/>
</dbReference>
<comment type="function">
    <text evidence="2">Catalyzes the ATP-dependent phosphorylation of thiamine-monophosphate (TMP) to form thiamine-pyrophosphate (TPP), the active form of vitamin B1.</text>
</comment>
<evidence type="ECO:0000256" key="2">
    <source>
        <dbReference type="HAMAP-Rule" id="MF_02128"/>
    </source>
</evidence>
<evidence type="ECO:0000259" key="3">
    <source>
        <dbReference type="Pfam" id="PF00586"/>
    </source>
</evidence>
<dbReference type="SUPFAM" id="SSF55326">
    <property type="entry name" value="PurM N-terminal domain-like"/>
    <property type="match status" value="1"/>
</dbReference>
<feature type="binding site" evidence="2">
    <location>
        <position position="160"/>
    </location>
    <ligand>
        <name>ATP</name>
        <dbReference type="ChEBI" id="CHEBI:30616"/>
    </ligand>
</feature>
<comment type="similarity">
    <text evidence="2">Belongs to the thiamine-monophosphate kinase family.</text>
</comment>
<feature type="binding site" evidence="2">
    <location>
        <position position="56"/>
    </location>
    <ligand>
        <name>Mg(2+)</name>
        <dbReference type="ChEBI" id="CHEBI:18420"/>
        <label>4</label>
    </ligand>
</feature>
<keyword evidence="2" id="KW-0479">Metal-binding</keyword>
<dbReference type="Gene3D" id="3.30.1330.10">
    <property type="entry name" value="PurM-like, N-terminal domain"/>
    <property type="match status" value="1"/>
</dbReference>
<comment type="caution">
    <text evidence="2">Lacks conserved residue(s) required for the propagation of feature annotation.</text>
</comment>
<dbReference type="Pfam" id="PF02769">
    <property type="entry name" value="AIRS_C"/>
    <property type="match status" value="1"/>
</dbReference>
<dbReference type="InterPro" id="IPR036676">
    <property type="entry name" value="PurM-like_C_sf"/>
</dbReference>
<feature type="binding site" evidence="2">
    <location>
        <position position="41"/>
    </location>
    <ligand>
        <name>Mg(2+)</name>
        <dbReference type="ChEBI" id="CHEBI:18420"/>
        <label>4</label>
    </ligand>
</feature>
<evidence type="ECO:0000313" key="5">
    <source>
        <dbReference type="EMBL" id="TDQ80948.1"/>
    </source>
</evidence>
<dbReference type="HAMAP" id="MF_02128">
    <property type="entry name" value="TMP_kinase"/>
    <property type="match status" value="1"/>
</dbReference>
<organism evidence="5 6">
    <name type="scientific">Dongia mobilis</name>
    <dbReference type="NCBI Taxonomy" id="578943"/>
    <lineage>
        <taxon>Bacteria</taxon>
        <taxon>Pseudomonadati</taxon>
        <taxon>Pseudomonadota</taxon>
        <taxon>Alphaproteobacteria</taxon>
        <taxon>Rhodospirillales</taxon>
        <taxon>Dongiaceae</taxon>
        <taxon>Dongia</taxon>
    </lineage>
</organism>
<dbReference type="PIRSF" id="PIRSF005303">
    <property type="entry name" value="Thiam_monoph_kin"/>
    <property type="match status" value="1"/>
</dbReference>
<comment type="caution">
    <text evidence="5">The sequence shown here is derived from an EMBL/GenBank/DDBJ whole genome shotgun (WGS) entry which is preliminary data.</text>
</comment>
<feature type="binding site" evidence="2">
    <location>
        <position position="231"/>
    </location>
    <ligand>
        <name>Mg(2+)</name>
        <dbReference type="ChEBI" id="CHEBI:18420"/>
        <label>5</label>
    </ligand>
</feature>
<accession>A0A4R6WQM4</accession>
<dbReference type="EMBL" id="SNYW01000010">
    <property type="protein sequence ID" value="TDQ80948.1"/>
    <property type="molecule type" value="Genomic_DNA"/>
</dbReference>
<dbReference type="AlphaFoldDB" id="A0A4R6WQM4"/>
<dbReference type="GO" id="GO:0005524">
    <property type="term" value="F:ATP binding"/>
    <property type="evidence" value="ECO:0007669"/>
    <property type="project" value="UniProtKB-UniRule"/>
</dbReference>
<dbReference type="EC" id="2.7.4.16" evidence="2"/>
<feature type="binding site" evidence="2">
    <location>
        <position position="86"/>
    </location>
    <ligand>
        <name>Mg(2+)</name>
        <dbReference type="ChEBI" id="CHEBI:18420"/>
        <label>3</label>
    </ligand>
</feature>
<dbReference type="Pfam" id="PF00586">
    <property type="entry name" value="AIRS"/>
    <property type="match status" value="1"/>
</dbReference>
<sequence length="343" mass="35167">MAQAPGKLPGASELPGEFDLIARYFAPLSAGMPGALGLTDDACTYAPPPGYDLVLTVDAMVAGIHFLPDDPAASVARKLLRVNLSDLAAKGAMPVGYLMTTAFTAETDADWVAGFAAGLAADQREYGIGLMGGDTIATPGPLSLTLTALGIVPTGRALRRNGARPGDVVLVSGTIGDGALGLKVLRHEFLDLPPAERRFLEDRYHLPQPRLRLGQALLASNLVHAMMDVSDGLVGDLGHIAEASGVGAILEAAAVPLSAAAAGLLADAPDLLPLILTGGDDYELLLTAAPDAVNDLLALGAEIGTPLSVVGCIPGHAAGERPVRVIDRDGVELNLATGGYRHF</sequence>
<dbReference type="PANTHER" id="PTHR30270">
    <property type="entry name" value="THIAMINE-MONOPHOSPHATE KINASE"/>
    <property type="match status" value="1"/>
</dbReference>
<keyword evidence="2" id="KW-0067">ATP-binding</keyword>
<dbReference type="Gene3D" id="3.90.650.10">
    <property type="entry name" value="PurM-like C-terminal domain"/>
    <property type="match status" value="1"/>
</dbReference>
<dbReference type="PANTHER" id="PTHR30270:SF0">
    <property type="entry name" value="THIAMINE-MONOPHOSPHATE KINASE"/>
    <property type="match status" value="1"/>
</dbReference>
<comment type="catalytic activity">
    <reaction evidence="2">
        <text>thiamine phosphate + ATP = thiamine diphosphate + ADP</text>
        <dbReference type="Rhea" id="RHEA:15913"/>
        <dbReference type="ChEBI" id="CHEBI:30616"/>
        <dbReference type="ChEBI" id="CHEBI:37575"/>
        <dbReference type="ChEBI" id="CHEBI:58937"/>
        <dbReference type="ChEBI" id="CHEBI:456216"/>
        <dbReference type="EC" id="2.7.4.16"/>
    </reaction>
</comment>
<feature type="binding site" evidence="2">
    <location>
        <position position="230"/>
    </location>
    <ligand>
        <name>ATP</name>
        <dbReference type="ChEBI" id="CHEBI:30616"/>
    </ligand>
</feature>
<feature type="binding site" evidence="2">
    <location>
        <position position="58"/>
    </location>
    <ligand>
        <name>Mg(2+)</name>
        <dbReference type="ChEBI" id="CHEBI:18420"/>
        <label>2</label>
    </ligand>
</feature>
<dbReference type="SUPFAM" id="SSF56042">
    <property type="entry name" value="PurM C-terminal domain-like"/>
    <property type="match status" value="1"/>
</dbReference>
<dbReference type="InterPro" id="IPR006283">
    <property type="entry name" value="ThiL-like"/>
</dbReference>
<evidence type="ECO:0000259" key="4">
    <source>
        <dbReference type="Pfam" id="PF02769"/>
    </source>
</evidence>
<feature type="binding site" evidence="2">
    <location>
        <begin position="133"/>
        <end position="134"/>
    </location>
    <ligand>
        <name>ATP</name>
        <dbReference type="ChEBI" id="CHEBI:30616"/>
    </ligand>
</feature>
<feature type="binding site" evidence="2">
    <location>
        <position position="86"/>
    </location>
    <ligand>
        <name>Mg(2+)</name>
        <dbReference type="ChEBI" id="CHEBI:18420"/>
        <label>2</label>
    </ligand>
</feature>
<dbReference type="GO" id="GO:0000287">
    <property type="term" value="F:magnesium ion binding"/>
    <property type="evidence" value="ECO:0007669"/>
    <property type="project" value="UniProtKB-UniRule"/>
</dbReference>
<dbReference type="GO" id="GO:0009228">
    <property type="term" value="P:thiamine biosynthetic process"/>
    <property type="evidence" value="ECO:0007669"/>
    <property type="project" value="UniProtKB-KW"/>
</dbReference>
<reference evidence="5 6" key="1">
    <citation type="submission" date="2019-03" db="EMBL/GenBank/DDBJ databases">
        <title>Genomic Encyclopedia of Type Strains, Phase III (KMG-III): the genomes of soil and plant-associated and newly described type strains.</title>
        <authorList>
            <person name="Whitman W."/>
        </authorList>
    </citation>
    <scope>NUCLEOTIDE SEQUENCE [LARGE SCALE GENOMIC DNA]</scope>
    <source>
        <strain evidence="5 6">CGMCC 1.7660</strain>
    </source>
</reference>
<name>A0A4R6WQM4_9PROT</name>
<evidence type="ECO:0000256" key="1">
    <source>
        <dbReference type="ARBA" id="ARBA00022977"/>
    </source>
</evidence>
<keyword evidence="2 5" id="KW-0418">Kinase</keyword>
<feature type="domain" description="PurM-like C-terminal" evidence="4">
    <location>
        <begin position="164"/>
        <end position="311"/>
    </location>
</feature>
<keyword evidence="2" id="KW-0547">Nucleotide-binding</keyword>
<keyword evidence="6" id="KW-1185">Reference proteome</keyword>
<dbReference type="GO" id="GO:0009030">
    <property type="term" value="F:thiamine-phosphate kinase activity"/>
    <property type="evidence" value="ECO:0007669"/>
    <property type="project" value="UniProtKB-UniRule"/>
</dbReference>
<dbReference type="GO" id="GO:0009229">
    <property type="term" value="P:thiamine diphosphate biosynthetic process"/>
    <property type="evidence" value="ECO:0007669"/>
    <property type="project" value="UniProtKB-UniRule"/>
</dbReference>
<feature type="binding site" evidence="2">
    <location>
        <position position="41"/>
    </location>
    <ligand>
        <name>Mg(2+)</name>
        <dbReference type="ChEBI" id="CHEBI:18420"/>
        <label>3</label>
    </ligand>
</feature>
<comment type="miscellaneous">
    <text evidence="2">Reaction mechanism of ThiL seems to utilize a direct, inline transfer of the gamma-phosphate of ATP to TMP rather than a phosphorylated enzyme intermediate.</text>
</comment>
<evidence type="ECO:0000313" key="6">
    <source>
        <dbReference type="Proteomes" id="UP000295783"/>
    </source>
</evidence>
<feature type="binding site" evidence="2">
    <location>
        <position position="65"/>
    </location>
    <ligand>
        <name>substrate</name>
    </ligand>
</feature>
<keyword evidence="2" id="KW-0808">Transferase</keyword>
<feature type="binding site" evidence="2">
    <location>
        <position position="280"/>
    </location>
    <ligand>
        <name>substrate</name>
    </ligand>
</feature>
<protein>
    <recommendedName>
        <fullName evidence="2">Thiamine-monophosphate kinase</fullName>
        <shortName evidence="2">TMP kinase</shortName>
        <shortName evidence="2">Thiamine-phosphate kinase</shortName>
        <ecNumber evidence="2">2.7.4.16</ecNumber>
    </recommendedName>
</protein>
<feature type="binding site" evidence="2">
    <location>
        <position position="340"/>
    </location>
    <ligand>
        <name>substrate</name>
    </ligand>
</feature>
<keyword evidence="2" id="KW-0460">Magnesium</keyword>
<dbReference type="UniPathway" id="UPA00060">
    <property type="reaction ID" value="UER00142"/>
</dbReference>
<dbReference type="CDD" id="cd02194">
    <property type="entry name" value="ThiL"/>
    <property type="match status" value="1"/>
</dbReference>
<feature type="binding site" evidence="2">
    <location>
        <position position="228"/>
    </location>
    <ligand>
        <name>Mg(2+)</name>
        <dbReference type="ChEBI" id="CHEBI:18420"/>
        <label>3</label>
    </ligand>
</feature>
<dbReference type="NCBIfam" id="TIGR01379">
    <property type="entry name" value="thiL"/>
    <property type="match status" value="1"/>
</dbReference>
<keyword evidence="1 2" id="KW-0784">Thiamine biosynthesis</keyword>
<feature type="binding site" evidence="2">
    <location>
        <position position="86"/>
    </location>
    <ligand>
        <name>Mg(2+)</name>
        <dbReference type="ChEBI" id="CHEBI:18420"/>
        <label>4</label>
    </ligand>
</feature>
<comment type="pathway">
    <text evidence="2">Cofactor biosynthesis; thiamine diphosphate biosynthesis; thiamine diphosphate from thiamine phosphate: step 1/1.</text>
</comment>
<gene>
    <name evidence="2" type="primary">thiL</name>
    <name evidence="5" type="ORF">A8950_2818</name>
</gene>
<feature type="binding site" evidence="2">
    <location>
        <position position="134"/>
    </location>
    <ligand>
        <name>Mg(2+)</name>
        <dbReference type="ChEBI" id="CHEBI:18420"/>
        <label>1</label>
    </ligand>
</feature>
<feature type="domain" description="PurM-like N-terminal" evidence="3">
    <location>
        <begin position="40"/>
        <end position="152"/>
    </location>
</feature>
<dbReference type="InterPro" id="IPR016188">
    <property type="entry name" value="PurM-like_N"/>
</dbReference>
<proteinExistence type="inferred from homology"/>
<feature type="binding site" evidence="2">
    <location>
        <position position="58"/>
    </location>
    <ligand>
        <name>Mg(2+)</name>
        <dbReference type="ChEBI" id="CHEBI:18420"/>
        <label>1</label>
    </ligand>
</feature>
<dbReference type="InterPro" id="IPR010918">
    <property type="entry name" value="PurM-like_C_dom"/>
</dbReference>